<dbReference type="AlphaFoldDB" id="A0A4W3KAN6"/>
<evidence type="ECO:0000256" key="2">
    <source>
        <dbReference type="ARBA" id="ARBA00006656"/>
    </source>
</evidence>
<dbReference type="InterPro" id="IPR029034">
    <property type="entry name" value="Cystine-knot_cytokine"/>
</dbReference>
<protein>
    <recommendedName>
        <fullName evidence="8">TGF-beta family profile domain-containing protein</fullName>
    </recommendedName>
</protein>
<evidence type="ECO:0000256" key="4">
    <source>
        <dbReference type="ARBA" id="ARBA00023030"/>
    </source>
</evidence>
<proteinExistence type="inferred from homology"/>
<comment type="similarity">
    <text evidence="2 6">Belongs to the TGF-beta family.</text>
</comment>
<evidence type="ECO:0000313" key="9">
    <source>
        <dbReference type="Ensembl" id="ENSCMIP00000041855.1"/>
    </source>
</evidence>
<dbReference type="PROSITE" id="PS00250">
    <property type="entry name" value="TGF_BETA_1"/>
    <property type="match status" value="1"/>
</dbReference>
<reference evidence="10" key="3">
    <citation type="journal article" date="2014" name="Nature">
        <title>Elephant shark genome provides unique insights into gnathostome evolution.</title>
        <authorList>
            <consortium name="International Elephant Shark Genome Sequencing Consortium"/>
            <person name="Venkatesh B."/>
            <person name="Lee A.P."/>
            <person name="Ravi V."/>
            <person name="Maurya A.K."/>
            <person name="Lian M.M."/>
            <person name="Swann J.B."/>
            <person name="Ohta Y."/>
            <person name="Flajnik M.F."/>
            <person name="Sutoh Y."/>
            <person name="Kasahara M."/>
            <person name="Hoon S."/>
            <person name="Gangu V."/>
            <person name="Roy S.W."/>
            <person name="Irimia M."/>
            <person name="Korzh V."/>
            <person name="Kondrychyn I."/>
            <person name="Lim Z.W."/>
            <person name="Tay B.H."/>
            <person name="Tohari S."/>
            <person name="Kong K.W."/>
            <person name="Ho S."/>
            <person name="Lorente-Galdos B."/>
            <person name="Quilez J."/>
            <person name="Marques-Bonet T."/>
            <person name="Raney B.J."/>
            <person name="Ingham P.W."/>
            <person name="Tay A."/>
            <person name="Hillier L.W."/>
            <person name="Minx P."/>
            <person name="Boehm T."/>
            <person name="Wilson R.K."/>
            <person name="Brenner S."/>
            <person name="Warren W.C."/>
        </authorList>
    </citation>
    <scope>NUCLEOTIDE SEQUENCE [LARGE SCALE GENOMIC DNA]</scope>
</reference>
<dbReference type="CDD" id="cd13756">
    <property type="entry name" value="TGF_beta_BMPs_GDFs"/>
    <property type="match status" value="1"/>
</dbReference>
<dbReference type="PANTHER" id="PTHR11848">
    <property type="entry name" value="TGF-BETA FAMILY"/>
    <property type="match status" value="1"/>
</dbReference>
<dbReference type="Gene3D" id="2.10.90.10">
    <property type="entry name" value="Cystine-knot cytokines"/>
    <property type="match status" value="1"/>
</dbReference>
<name>A0A4W3KAN6_CALMI</name>
<evidence type="ECO:0000259" key="8">
    <source>
        <dbReference type="PROSITE" id="PS51362"/>
    </source>
</evidence>
<dbReference type="GO" id="GO:0008083">
    <property type="term" value="F:growth factor activity"/>
    <property type="evidence" value="ECO:0007669"/>
    <property type="project" value="UniProtKB-KW"/>
</dbReference>
<evidence type="ECO:0000256" key="6">
    <source>
        <dbReference type="RuleBase" id="RU000354"/>
    </source>
</evidence>
<reference evidence="9" key="4">
    <citation type="submission" date="2025-08" db="UniProtKB">
        <authorList>
            <consortium name="Ensembl"/>
        </authorList>
    </citation>
    <scope>IDENTIFICATION</scope>
</reference>
<evidence type="ECO:0000256" key="7">
    <source>
        <dbReference type="SAM" id="MobiDB-lite"/>
    </source>
</evidence>
<reference evidence="10" key="2">
    <citation type="journal article" date="2007" name="PLoS Biol.">
        <title>Survey sequencing and comparative analysis of the elephant shark (Callorhinchus milii) genome.</title>
        <authorList>
            <person name="Venkatesh B."/>
            <person name="Kirkness E.F."/>
            <person name="Loh Y.H."/>
            <person name="Halpern A.L."/>
            <person name="Lee A.P."/>
            <person name="Johnson J."/>
            <person name="Dandona N."/>
            <person name="Viswanathan L.D."/>
            <person name="Tay A."/>
            <person name="Venter J.C."/>
            <person name="Strausberg R.L."/>
            <person name="Brenner S."/>
        </authorList>
    </citation>
    <scope>NUCLEOTIDE SEQUENCE [LARGE SCALE GENOMIC DNA]</scope>
</reference>
<dbReference type="Ensembl" id="ENSCMIT00000042453.1">
    <property type="protein sequence ID" value="ENSCMIP00000041855.1"/>
    <property type="gene ID" value="ENSCMIG00000017430.1"/>
</dbReference>
<keyword evidence="10" id="KW-1185">Reference proteome</keyword>
<organism evidence="9 10">
    <name type="scientific">Callorhinchus milii</name>
    <name type="common">Ghost shark</name>
    <dbReference type="NCBI Taxonomy" id="7868"/>
    <lineage>
        <taxon>Eukaryota</taxon>
        <taxon>Metazoa</taxon>
        <taxon>Chordata</taxon>
        <taxon>Craniata</taxon>
        <taxon>Vertebrata</taxon>
        <taxon>Chondrichthyes</taxon>
        <taxon>Holocephali</taxon>
        <taxon>Chimaeriformes</taxon>
        <taxon>Callorhinchidae</taxon>
        <taxon>Callorhinchus</taxon>
    </lineage>
</organism>
<dbReference type="Proteomes" id="UP000314986">
    <property type="component" value="Unassembled WGS sequence"/>
</dbReference>
<dbReference type="OMA" id="PYMKQVY"/>
<keyword evidence="4 6" id="KW-0339">Growth factor</keyword>
<evidence type="ECO:0000256" key="5">
    <source>
        <dbReference type="ARBA" id="ARBA00023157"/>
    </source>
</evidence>
<dbReference type="PROSITE" id="PS51362">
    <property type="entry name" value="TGF_BETA_2"/>
    <property type="match status" value="1"/>
</dbReference>
<gene>
    <name evidence="9" type="primary">LOC103177695</name>
</gene>
<dbReference type="PANTHER" id="PTHR11848:SF243">
    <property type="entry name" value="GROWTH_DIFFERENTIATION FACTOR 6-A-LIKE"/>
    <property type="match status" value="1"/>
</dbReference>
<dbReference type="GO" id="GO:0005615">
    <property type="term" value="C:extracellular space"/>
    <property type="evidence" value="ECO:0007669"/>
    <property type="project" value="TreeGrafter"/>
</dbReference>
<dbReference type="InterPro" id="IPR017948">
    <property type="entry name" value="TGFb_CS"/>
</dbReference>
<keyword evidence="3" id="KW-0964">Secreted</keyword>
<dbReference type="InterPro" id="IPR015615">
    <property type="entry name" value="TGF-beta-rel"/>
</dbReference>
<accession>A0A4W3KAN6</accession>
<evidence type="ECO:0000313" key="10">
    <source>
        <dbReference type="Proteomes" id="UP000314986"/>
    </source>
</evidence>
<feature type="region of interest" description="Disordered" evidence="7">
    <location>
        <begin position="187"/>
        <end position="208"/>
    </location>
</feature>
<dbReference type="InterPro" id="IPR001839">
    <property type="entry name" value="TGF-b_C"/>
</dbReference>
<reference evidence="9" key="5">
    <citation type="submission" date="2025-09" db="UniProtKB">
        <authorList>
            <consortium name="Ensembl"/>
        </authorList>
    </citation>
    <scope>IDENTIFICATION</scope>
</reference>
<reference evidence="10" key="1">
    <citation type="journal article" date="2006" name="Science">
        <title>Ancient noncoding elements conserved in the human genome.</title>
        <authorList>
            <person name="Venkatesh B."/>
            <person name="Kirkness E.F."/>
            <person name="Loh Y.H."/>
            <person name="Halpern A.L."/>
            <person name="Lee A.P."/>
            <person name="Johnson J."/>
            <person name="Dandona N."/>
            <person name="Viswanathan L.D."/>
            <person name="Tay A."/>
            <person name="Venter J.C."/>
            <person name="Strausberg R.L."/>
            <person name="Brenner S."/>
        </authorList>
    </citation>
    <scope>NUCLEOTIDE SEQUENCE [LARGE SCALE GENOMIC DNA]</scope>
</reference>
<dbReference type="SMART" id="SM00204">
    <property type="entry name" value="TGFB"/>
    <property type="match status" value="1"/>
</dbReference>
<keyword evidence="5" id="KW-1015">Disulfide bond</keyword>
<dbReference type="GeneTree" id="ENSGT00990000204039"/>
<dbReference type="InParanoid" id="A0A4W3KAN6"/>
<dbReference type="STRING" id="7868.ENSCMIP00000041855"/>
<evidence type="ECO:0000256" key="3">
    <source>
        <dbReference type="ARBA" id="ARBA00022525"/>
    </source>
</evidence>
<sequence>MLHINTLTFPRRNKLHPYMKLVYQQISFSGAKESATIEGTLVQSFRTIRVPEFDNPGWLWFNISHLKASMTASELVVRRRTLHRESLTVNVTIHSIGTELNKLTISEPLDEKVLNLDEPPPFGYDIFNVSLILKQWEADIVGFQFQFTDDSGSLVIHDALTQSLYCLNTSSPNEPLLIAYRIPLSGTSKTENQPSRRDSQQCSRVRKRKSLVHGTTPGECSLHQWYVNLQGPELQHRILEPHGYYANICRGHCPTETSGQEKTEAQNPLWKTESQNTTISQIPRCVPQTYSSVNMIYIAESGDVSIESLKKMSIESCVCK</sequence>
<evidence type="ECO:0000256" key="1">
    <source>
        <dbReference type="ARBA" id="ARBA00004613"/>
    </source>
</evidence>
<comment type="subcellular location">
    <subcellularLocation>
        <location evidence="1">Secreted</location>
    </subcellularLocation>
</comment>
<dbReference type="SUPFAM" id="SSF57501">
    <property type="entry name" value="Cystine-knot cytokines"/>
    <property type="match status" value="1"/>
</dbReference>
<feature type="domain" description="TGF-beta family profile" evidence="8">
    <location>
        <begin position="206"/>
        <end position="320"/>
    </location>
</feature>
<dbReference type="Pfam" id="PF00019">
    <property type="entry name" value="TGF_beta"/>
    <property type="match status" value="1"/>
</dbReference>
<dbReference type="GO" id="GO:0005125">
    <property type="term" value="F:cytokine activity"/>
    <property type="evidence" value="ECO:0007669"/>
    <property type="project" value="TreeGrafter"/>
</dbReference>